<sequence>MTLLALVEDHAELRDYTARFLRGEGFRVIELADAEELREINEIPDLYIIDLNLPTISGYELIERIRETADQVGIIVVSARDRSDDISRGYGVGADVYLAKPVDPDVLLAAVKRIEARTLAPLVNQSACSVDRSRQVLEWQDNEVRLSAAEVRLLYQLSLAGRWGLERWEVMELLDMDPARELSNALEVRISRLRGKFRRLGIDGACIGAVRQRGYCLLEEIRFV</sequence>
<evidence type="ECO:0000256" key="1">
    <source>
        <dbReference type="ARBA" id="ARBA00023015"/>
    </source>
</evidence>
<dbReference type="PANTHER" id="PTHR48111">
    <property type="entry name" value="REGULATOR OF RPOS"/>
    <property type="match status" value="1"/>
</dbReference>
<dbReference type="RefSeq" id="WP_367958389.1">
    <property type="nucleotide sequence ID" value="NZ_JBAKFK010000002.1"/>
</dbReference>
<dbReference type="Gene3D" id="3.40.50.2300">
    <property type="match status" value="1"/>
</dbReference>
<protein>
    <submittedName>
        <fullName evidence="8">Response regulator transcription factor</fullName>
    </submittedName>
</protein>
<name>A0ABV3TCK6_9GAMM</name>
<dbReference type="Pfam" id="PF00072">
    <property type="entry name" value="Response_reg"/>
    <property type="match status" value="1"/>
</dbReference>
<evidence type="ECO:0000259" key="6">
    <source>
        <dbReference type="PROSITE" id="PS50110"/>
    </source>
</evidence>
<keyword evidence="4" id="KW-0597">Phosphoprotein</keyword>
<dbReference type="SMART" id="SM00448">
    <property type="entry name" value="REC"/>
    <property type="match status" value="1"/>
</dbReference>
<dbReference type="InterPro" id="IPR036388">
    <property type="entry name" value="WH-like_DNA-bd_sf"/>
</dbReference>
<dbReference type="EMBL" id="JBAKFM010000002">
    <property type="protein sequence ID" value="MEX0469361.1"/>
    <property type="molecule type" value="Genomic_DNA"/>
</dbReference>
<dbReference type="InterPro" id="IPR001789">
    <property type="entry name" value="Sig_transdc_resp-reg_receiver"/>
</dbReference>
<evidence type="ECO:0000259" key="7">
    <source>
        <dbReference type="PROSITE" id="PS51755"/>
    </source>
</evidence>
<dbReference type="SUPFAM" id="SSF46894">
    <property type="entry name" value="C-terminal effector domain of the bipartite response regulators"/>
    <property type="match status" value="1"/>
</dbReference>
<evidence type="ECO:0000256" key="3">
    <source>
        <dbReference type="ARBA" id="ARBA00023163"/>
    </source>
</evidence>
<dbReference type="InterPro" id="IPR001867">
    <property type="entry name" value="OmpR/PhoB-type_DNA-bd"/>
</dbReference>
<dbReference type="SMART" id="SM00862">
    <property type="entry name" value="Trans_reg_C"/>
    <property type="match status" value="1"/>
</dbReference>
<evidence type="ECO:0000256" key="5">
    <source>
        <dbReference type="PROSITE-ProRule" id="PRU01091"/>
    </source>
</evidence>
<dbReference type="PANTHER" id="PTHR48111:SF67">
    <property type="entry name" value="TRANSCRIPTIONAL REGULATORY PROTEIN TCTD"/>
    <property type="match status" value="1"/>
</dbReference>
<feature type="domain" description="OmpR/PhoB-type" evidence="7">
    <location>
        <begin position="120"/>
        <end position="219"/>
    </location>
</feature>
<dbReference type="Gene3D" id="1.10.10.10">
    <property type="entry name" value="Winged helix-like DNA-binding domain superfamily/Winged helix DNA-binding domain"/>
    <property type="match status" value="1"/>
</dbReference>
<keyword evidence="2 5" id="KW-0238">DNA-binding</keyword>
<dbReference type="PROSITE" id="PS50110">
    <property type="entry name" value="RESPONSE_REGULATORY"/>
    <property type="match status" value="1"/>
</dbReference>
<feature type="DNA-binding region" description="OmpR/PhoB-type" evidence="5">
    <location>
        <begin position="120"/>
        <end position="219"/>
    </location>
</feature>
<dbReference type="PROSITE" id="PS51755">
    <property type="entry name" value="OMPR_PHOB"/>
    <property type="match status" value="1"/>
</dbReference>
<dbReference type="SUPFAM" id="SSF52172">
    <property type="entry name" value="CheY-like"/>
    <property type="match status" value="1"/>
</dbReference>
<keyword evidence="9" id="KW-1185">Reference proteome</keyword>
<evidence type="ECO:0000256" key="2">
    <source>
        <dbReference type="ARBA" id="ARBA00023125"/>
    </source>
</evidence>
<evidence type="ECO:0000313" key="8">
    <source>
        <dbReference type="EMBL" id="MEX0469361.1"/>
    </source>
</evidence>
<keyword evidence="1" id="KW-0805">Transcription regulation</keyword>
<dbReference type="CDD" id="cd17574">
    <property type="entry name" value="REC_OmpR"/>
    <property type="match status" value="1"/>
</dbReference>
<evidence type="ECO:0000313" key="9">
    <source>
        <dbReference type="Proteomes" id="UP001556709"/>
    </source>
</evidence>
<dbReference type="InterPro" id="IPR016032">
    <property type="entry name" value="Sig_transdc_resp-reg_C-effctor"/>
</dbReference>
<evidence type="ECO:0000256" key="4">
    <source>
        <dbReference type="PROSITE-ProRule" id="PRU00169"/>
    </source>
</evidence>
<reference evidence="8 9" key="1">
    <citation type="submission" date="2024-02" db="EMBL/GenBank/DDBJ databases">
        <title>New especies of Spiribacter isolated from saline water.</title>
        <authorList>
            <person name="Leon M.J."/>
            <person name="De La Haba R."/>
            <person name="Sanchez-Porro C."/>
            <person name="Ventosa A."/>
        </authorList>
    </citation>
    <scope>NUCLEOTIDE SEQUENCE [LARGE SCALE GENOMIC DNA]</scope>
    <source>
        <strain evidence="9">ag22IC6-390</strain>
    </source>
</reference>
<gene>
    <name evidence="8" type="ORF">V6X73_06445</name>
</gene>
<dbReference type="Proteomes" id="UP001556709">
    <property type="component" value="Unassembled WGS sequence"/>
</dbReference>
<accession>A0ABV3TCK6</accession>
<feature type="modified residue" description="4-aspartylphosphate" evidence="4">
    <location>
        <position position="50"/>
    </location>
</feature>
<proteinExistence type="predicted"/>
<feature type="domain" description="Response regulatory" evidence="6">
    <location>
        <begin position="3"/>
        <end position="115"/>
    </location>
</feature>
<organism evidence="8 9">
    <name type="scientific">Spiribacter pallidus</name>
    <dbReference type="NCBI Taxonomy" id="1987936"/>
    <lineage>
        <taxon>Bacteria</taxon>
        <taxon>Pseudomonadati</taxon>
        <taxon>Pseudomonadota</taxon>
        <taxon>Gammaproteobacteria</taxon>
        <taxon>Chromatiales</taxon>
        <taxon>Ectothiorhodospiraceae</taxon>
        <taxon>Spiribacter</taxon>
    </lineage>
</organism>
<dbReference type="InterPro" id="IPR039420">
    <property type="entry name" value="WalR-like"/>
</dbReference>
<dbReference type="InterPro" id="IPR011006">
    <property type="entry name" value="CheY-like_superfamily"/>
</dbReference>
<comment type="caution">
    <text evidence="8">The sequence shown here is derived from an EMBL/GenBank/DDBJ whole genome shotgun (WGS) entry which is preliminary data.</text>
</comment>
<keyword evidence="3" id="KW-0804">Transcription</keyword>
<dbReference type="Pfam" id="PF00486">
    <property type="entry name" value="Trans_reg_C"/>
    <property type="match status" value="1"/>
</dbReference>